<keyword evidence="5" id="KW-0176">Collagen</keyword>
<name>A0A9Q1IK34_SYNKA</name>
<dbReference type="Pfam" id="PF01391">
    <property type="entry name" value="Collagen"/>
    <property type="match status" value="1"/>
</dbReference>
<keyword evidence="4 7" id="KW-0732">Signal</keyword>
<dbReference type="OrthoDB" id="8964326at2759"/>
<protein>
    <recommendedName>
        <fullName evidence="8">C1q domain-containing protein</fullName>
    </recommendedName>
</protein>
<comment type="caution">
    <text evidence="9">The sequence shown here is derived from an EMBL/GenBank/DDBJ whole genome shotgun (WGS) entry which is preliminary data.</text>
</comment>
<evidence type="ECO:0000256" key="3">
    <source>
        <dbReference type="ARBA" id="ARBA00022530"/>
    </source>
</evidence>
<feature type="compositionally biased region" description="Basic and acidic residues" evidence="6">
    <location>
        <begin position="43"/>
        <end position="54"/>
    </location>
</feature>
<dbReference type="InterPro" id="IPR008160">
    <property type="entry name" value="Collagen"/>
</dbReference>
<dbReference type="PRINTS" id="PR00007">
    <property type="entry name" value="COMPLEMNTC1Q"/>
</dbReference>
<feature type="region of interest" description="Disordered" evidence="6">
    <location>
        <begin position="26"/>
        <end position="105"/>
    </location>
</feature>
<dbReference type="Proteomes" id="UP001152622">
    <property type="component" value="Chromosome 14"/>
</dbReference>
<accession>A0A9Q1IK34</accession>
<feature type="signal peptide" evidence="7">
    <location>
        <begin position="1"/>
        <end position="22"/>
    </location>
</feature>
<dbReference type="InterPro" id="IPR050392">
    <property type="entry name" value="Collagen/C1q_domain"/>
</dbReference>
<evidence type="ECO:0000256" key="6">
    <source>
        <dbReference type="SAM" id="MobiDB-lite"/>
    </source>
</evidence>
<gene>
    <name evidence="9" type="ORF">SKAU_G00326650</name>
</gene>
<dbReference type="AlphaFoldDB" id="A0A9Q1IK34"/>
<proteinExistence type="predicted"/>
<organism evidence="9 10">
    <name type="scientific">Synaphobranchus kaupii</name>
    <name type="common">Kaup's arrowtooth eel</name>
    <dbReference type="NCBI Taxonomy" id="118154"/>
    <lineage>
        <taxon>Eukaryota</taxon>
        <taxon>Metazoa</taxon>
        <taxon>Chordata</taxon>
        <taxon>Craniata</taxon>
        <taxon>Vertebrata</taxon>
        <taxon>Euteleostomi</taxon>
        <taxon>Actinopterygii</taxon>
        <taxon>Neopterygii</taxon>
        <taxon>Teleostei</taxon>
        <taxon>Anguilliformes</taxon>
        <taxon>Synaphobranchidae</taxon>
        <taxon>Synaphobranchus</taxon>
    </lineage>
</organism>
<keyword evidence="10" id="KW-1185">Reference proteome</keyword>
<dbReference type="SMART" id="SM00110">
    <property type="entry name" value="C1Q"/>
    <property type="match status" value="1"/>
</dbReference>
<dbReference type="EMBL" id="JAINUF010000014">
    <property type="protein sequence ID" value="KAJ8342737.1"/>
    <property type="molecule type" value="Genomic_DNA"/>
</dbReference>
<dbReference type="PANTHER" id="PTHR15427">
    <property type="entry name" value="EMILIN ELASTIN MICROFIBRIL INTERFACE-LOCATED PROTEIN ELASTIN MICROFIBRIL INTERFACER"/>
    <property type="match status" value="1"/>
</dbReference>
<evidence type="ECO:0000256" key="2">
    <source>
        <dbReference type="ARBA" id="ARBA00022525"/>
    </source>
</evidence>
<evidence type="ECO:0000313" key="10">
    <source>
        <dbReference type="Proteomes" id="UP001152622"/>
    </source>
</evidence>
<reference evidence="9" key="1">
    <citation type="journal article" date="2023" name="Science">
        <title>Genome structures resolve the early diversification of teleost fishes.</title>
        <authorList>
            <person name="Parey E."/>
            <person name="Louis A."/>
            <person name="Montfort J."/>
            <person name="Bouchez O."/>
            <person name="Roques C."/>
            <person name="Iampietro C."/>
            <person name="Lluch J."/>
            <person name="Castinel A."/>
            <person name="Donnadieu C."/>
            <person name="Desvignes T."/>
            <person name="Floi Bucao C."/>
            <person name="Jouanno E."/>
            <person name="Wen M."/>
            <person name="Mejri S."/>
            <person name="Dirks R."/>
            <person name="Jansen H."/>
            <person name="Henkel C."/>
            <person name="Chen W.J."/>
            <person name="Zahm M."/>
            <person name="Cabau C."/>
            <person name="Klopp C."/>
            <person name="Thompson A.W."/>
            <person name="Robinson-Rechavi M."/>
            <person name="Braasch I."/>
            <person name="Lecointre G."/>
            <person name="Bobe J."/>
            <person name="Postlethwait J.H."/>
            <person name="Berthelot C."/>
            <person name="Roest Crollius H."/>
            <person name="Guiguen Y."/>
        </authorList>
    </citation>
    <scope>NUCLEOTIDE SEQUENCE</scope>
    <source>
        <strain evidence="9">WJC10195</strain>
    </source>
</reference>
<feature type="domain" description="C1q" evidence="8">
    <location>
        <begin position="110"/>
        <end position="241"/>
    </location>
</feature>
<evidence type="ECO:0000256" key="7">
    <source>
        <dbReference type="SAM" id="SignalP"/>
    </source>
</evidence>
<dbReference type="Pfam" id="PF00386">
    <property type="entry name" value="C1q"/>
    <property type="match status" value="1"/>
</dbReference>
<evidence type="ECO:0000259" key="8">
    <source>
        <dbReference type="PROSITE" id="PS50871"/>
    </source>
</evidence>
<dbReference type="PANTHER" id="PTHR15427:SF29">
    <property type="entry name" value="COMPLEMENT C1Q SUBCOMPONENT SUBUNIT C"/>
    <property type="match status" value="1"/>
</dbReference>
<dbReference type="InterPro" id="IPR008983">
    <property type="entry name" value="Tumour_necrosis_fac-like_dom"/>
</dbReference>
<evidence type="ECO:0000256" key="4">
    <source>
        <dbReference type="ARBA" id="ARBA00022729"/>
    </source>
</evidence>
<comment type="subcellular location">
    <subcellularLocation>
        <location evidence="1">Secreted</location>
        <location evidence="1">Extracellular space</location>
        <location evidence="1">Extracellular matrix</location>
    </subcellularLocation>
</comment>
<evidence type="ECO:0000313" key="9">
    <source>
        <dbReference type="EMBL" id="KAJ8342737.1"/>
    </source>
</evidence>
<dbReference type="Gene3D" id="2.60.120.40">
    <property type="match status" value="1"/>
</dbReference>
<keyword evidence="3" id="KW-0272">Extracellular matrix</keyword>
<feature type="chain" id="PRO_5040119109" description="C1q domain-containing protein" evidence="7">
    <location>
        <begin position="23"/>
        <end position="241"/>
    </location>
</feature>
<evidence type="ECO:0000256" key="1">
    <source>
        <dbReference type="ARBA" id="ARBA00004498"/>
    </source>
</evidence>
<dbReference type="FunFam" id="2.60.120.40:FF:000001">
    <property type="entry name" value="Complement C1q B chain"/>
    <property type="match status" value="1"/>
</dbReference>
<evidence type="ECO:0000256" key="5">
    <source>
        <dbReference type="ARBA" id="ARBA00023119"/>
    </source>
</evidence>
<dbReference type="PROSITE" id="PS50871">
    <property type="entry name" value="C1Q"/>
    <property type="match status" value="1"/>
</dbReference>
<dbReference type="SUPFAM" id="SSF49842">
    <property type="entry name" value="TNF-like"/>
    <property type="match status" value="1"/>
</dbReference>
<dbReference type="InterPro" id="IPR001073">
    <property type="entry name" value="C1q_dom"/>
</dbReference>
<dbReference type="GO" id="GO:0005581">
    <property type="term" value="C:collagen trimer"/>
    <property type="evidence" value="ECO:0007669"/>
    <property type="project" value="UniProtKB-KW"/>
</dbReference>
<sequence>MFTLHITLATLVTVALLPKVAMESCDSAGTPGLPGIPGIPGRDGWEGQKGEKGEPGLPLKPGLVAQTGQKGERGPAGPPGKIGRNGVKGFVGIPGSTGPRGNKGSVGVHKLELQSAFCVTRRTKAQPTARSPVRFSTVITNLNGHFNIDTGKFVCHIPGTYYFVYHASAVSSLCVSFIRDGQNLASFCDHVTSDGTQVSSGGLTVYLNKDQAVWLETNDNNGMIGVAGKQSVFSGFMLYPH</sequence>
<keyword evidence="2" id="KW-0964">Secreted</keyword>